<protein>
    <recommendedName>
        <fullName evidence="1">LUD domain-containing protein</fullName>
    </recommendedName>
</protein>
<dbReference type="InterPro" id="IPR003741">
    <property type="entry name" value="LUD_dom"/>
</dbReference>
<dbReference type="OrthoDB" id="9794157at2"/>
<dbReference type="PANTHER" id="PTHR43682">
    <property type="entry name" value="LACTATE UTILIZATION PROTEIN C"/>
    <property type="match status" value="1"/>
</dbReference>
<keyword evidence="3" id="KW-1185">Reference proteome</keyword>
<reference evidence="2 3" key="1">
    <citation type="journal article" date="2018" name="Arch. Microbiol.">
        <title>New insights into the metabolic potential of the phototrophic purple bacterium Rhodopila globiformis DSM 161(T) from its draft genome sequence and evidence for a vanadium-dependent nitrogenase.</title>
        <authorList>
            <person name="Imhoff J.F."/>
            <person name="Rahn T."/>
            <person name="Kunzel S."/>
            <person name="Neulinger S.C."/>
        </authorList>
    </citation>
    <scope>NUCLEOTIDE SEQUENCE [LARGE SCALE GENOMIC DNA]</scope>
    <source>
        <strain evidence="2 3">DSM 16996</strain>
    </source>
</reference>
<dbReference type="RefSeq" id="WP_104508125.1">
    <property type="nucleotide sequence ID" value="NZ_JACIGC010000001.1"/>
</dbReference>
<sequence length="212" mass="22793">MSAHDILFAALRRLCPDEEVPDAIAARAGALARAMQACLPPLEFPDLVENFVARVTAEKVGATVEVLAGWEHLPDAVARYALAQGLEQEVALQPDPRLLALDWGFVRDVPLKSDTMIAVGVARGGIAETGSLLFHSGPDAPTLYGFMPLHHIVALETRTIVARFEDYTAQEQGKPHPRNVNFITGASGTTDIEGVLARGAHGPRRLHILLIG</sequence>
<dbReference type="PANTHER" id="PTHR43682:SF1">
    <property type="entry name" value="LACTATE UTILIZATION PROTEIN C"/>
    <property type="match status" value="1"/>
</dbReference>
<proteinExistence type="predicted"/>
<comment type="caution">
    <text evidence="2">The sequence shown here is derived from an EMBL/GenBank/DDBJ whole genome shotgun (WGS) entry which is preliminary data.</text>
</comment>
<dbReference type="EMBL" id="NHSJ01000075">
    <property type="protein sequence ID" value="PPQ30556.1"/>
    <property type="molecule type" value="Genomic_DNA"/>
</dbReference>
<dbReference type="SUPFAM" id="SSF100950">
    <property type="entry name" value="NagB/RpiA/CoA transferase-like"/>
    <property type="match status" value="1"/>
</dbReference>
<evidence type="ECO:0000313" key="3">
    <source>
        <dbReference type="Proteomes" id="UP000239089"/>
    </source>
</evidence>
<dbReference type="Proteomes" id="UP000239089">
    <property type="component" value="Unassembled WGS sequence"/>
</dbReference>
<organism evidence="2 3">
    <name type="scientific">Rhodoblastus sphagnicola</name>
    <dbReference type="NCBI Taxonomy" id="333368"/>
    <lineage>
        <taxon>Bacteria</taxon>
        <taxon>Pseudomonadati</taxon>
        <taxon>Pseudomonadota</taxon>
        <taxon>Alphaproteobacteria</taxon>
        <taxon>Hyphomicrobiales</taxon>
        <taxon>Rhodoblastaceae</taxon>
        <taxon>Rhodoblastus</taxon>
    </lineage>
</organism>
<evidence type="ECO:0000259" key="1">
    <source>
        <dbReference type="Pfam" id="PF02589"/>
    </source>
</evidence>
<evidence type="ECO:0000313" key="2">
    <source>
        <dbReference type="EMBL" id="PPQ30556.1"/>
    </source>
</evidence>
<dbReference type="Gene3D" id="3.40.50.10420">
    <property type="entry name" value="NagB/RpiA/CoA transferase-like"/>
    <property type="match status" value="1"/>
</dbReference>
<name>A0A2S6N7H0_9HYPH</name>
<dbReference type="AlphaFoldDB" id="A0A2S6N7H0"/>
<dbReference type="InterPro" id="IPR037171">
    <property type="entry name" value="NagB/RpiA_transferase-like"/>
</dbReference>
<gene>
    <name evidence="2" type="ORF">CCR94_12135</name>
</gene>
<accession>A0A2S6N7H0</accession>
<feature type="domain" description="LUD" evidence="1">
    <location>
        <begin position="121"/>
        <end position="211"/>
    </location>
</feature>
<dbReference type="InterPro" id="IPR024185">
    <property type="entry name" value="FTHF_cligase-like_sf"/>
</dbReference>
<dbReference type="Pfam" id="PF02589">
    <property type="entry name" value="LUD_dom"/>
    <property type="match status" value="1"/>
</dbReference>